<proteinExistence type="predicted"/>
<protein>
    <submittedName>
        <fullName evidence="1">Uncharacterized protein</fullName>
    </submittedName>
</protein>
<reference evidence="1 2" key="1">
    <citation type="journal article" date="2016" name="Genome Announc.">
        <title>Draft Genome Sequence of the Anaerobic Ammonium-Oxidizing Bacterium 'Candidatus Brocadia sp. 40'.</title>
        <authorList>
            <person name="Ali M."/>
            <person name="Haroon M.F."/>
            <person name="Narita Y."/>
            <person name="Zhang L."/>
            <person name="Rangel Shaw D."/>
            <person name="Okabe S."/>
            <person name="Saikaly P.E."/>
        </authorList>
    </citation>
    <scope>NUCLEOTIDE SEQUENCE [LARGE SCALE GENOMIC DNA]</scope>
    <source>
        <strain evidence="1 2">40</strain>
    </source>
</reference>
<dbReference type="AlphaFoldDB" id="A0A1V6LWQ9"/>
<comment type="caution">
    <text evidence="1">The sequence shown here is derived from an EMBL/GenBank/DDBJ whole genome shotgun (WGS) entry which is preliminary data.</text>
</comment>
<dbReference type="Proteomes" id="UP000242219">
    <property type="component" value="Unassembled WGS sequence"/>
</dbReference>
<keyword evidence="2" id="KW-1185">Reference proteome</keyword>
<sequence length="85" mass="9727">MIFTKTNQYKIGQMKTDIYFSKSFLSSHQAVLYKMVFLATKDTSAGVWIVLEGLIRDVLENGYDNYSAVYNQQVRGAPYTVQPFS</sequence>
<organism evidence="1 2">
    <name type="scientific">Candidatus Brocadia sapporoensis</name>
    <dbReference type="NCBI Taxonomy" id="392547"/>
    <lineage>
        <taxon>Bacteria</taxon>
        <taxon>Pseudomonadati</taxon>
        <taxon>Planctomycetota</taxon>
        <taxon>Candidatus Brocadiia</taxon>
        <taxon>Candidatus Brocadiales</taxon>
        <taxon>Candidatus Brocadiaceae</taxon>
        <taxon>Candidatus Brocadia</taxon>
    </lineage>
</organism>
<accession>A0A1V6LWQ9</accession>
<gene>
    <name evidence="1" type="ORF">BIY37_12685</name>
</gene>
<evidence type="ECO:0000313" key="2">
    <source>
        <dbReference type="Proteomes" id="UP000242219"/>
    </source>
</evidence>
<name>A0A1V6LWQ9_9BACT</name>
<dbReference type="EMBL" id="MJUW02000122">
    <property type="protein sequence ID" value="OQD44565.1"/>
    <property type="molecule type" value="Genomic_DNA"/>
</dbReference>
<evidence type="ECO:0000313" key="1">
    <source>
        <dbReference type="EMBL" id="OQD44565.1"/>
    </source>
</evidence>